<dbReference type="SUPFAM" id="SSF54211">
    <property type="entry name" value="Ribosomal protein S5 domain 2-like"/>
    <property type="match status" value="1"/>
</dbReference>
<dbReference type="PANTHER" id="PTHR21569:SF1">
    <property type="entry name" value="SMALL RIBOSOMAL SUBUNIT PROTEIN US9M"/>
    <property type="match status" value="1"/>
</dbReference>
<comment type="similarity">
    <text evidence="1 4">Belongs to the universal ribosomal protein uS9 family.</text>
</comment>
<name>A0A1F7UP43_9BACT</name>
<sequence length="116" mass="12709">MKVKLIPVSSHPEASVNGKPFLQYFPYPGYAHIAMAALEATGAASRFSIVAHARGGGAHAQAVAMRMGTARALVKQDQNLRPQLRALGYLTRDSRAKERKKPGLKRARRAPQFSKR</sequence>
<protein>
    <recommendedName>
        <fullName evidence="5">30S ribosomal protein S9</fullName>
    </recommendedName>
</protein>
<dbReference type="NCBIfam" id="NF001099">
    <property type="entry name" value="PRK00132.1"/>
    <property type="match status" value="1"/>
</dbReference>
<evidence type="ECO:0000256" key="3">
    <source>
        <dbReference type="ARBA" id="ARBA00023274"/>
    </source>
</evidence>
<dbReference type="GO" id="GO:0006412">
    <property type="term" value="P:translation"/>
    <property type="evidence" value="ECO:0007669"/>
    <property type="project" value="InterPro"/>
</dbReference>
<feature type="compositionally biased region" description="Basic residues" evidence="6">
    <location>
        <begin position="97"/>
        <end position="116"/>
    </location>
</feature>
<dbReference type="InterPro" id="IPR000754">
    <property type="entry name" value="Ribosomal_uS9"/>
</dbReference>
<keyword evidence="3 4" id="KW-0687">Ribonucleoprotein</keyword>
<dbReference type="InterPro" id="IPR014721">
    <property type="entry name" value="Ribsml_uS5_D2-typ_fold_subgr"/>
</dbReference>
<dbReference type="EMBL" id="MGEF01000006">
    <property type="protein sequence ID" value="OGL79534.1"/>
    <property type="molecule type" value="Genomic_DNA"/>
</dbReference>
<keyword evidence="2 4" id="KW-0689">Ribosomal protein</keyword>
<evidence type="ECO:0000256" key="6">
    <source>
        <dbReference type="SAM" id="MobiDB-lite"/>
    </source>
</evidence>
<evidence type="ECO:0000313" key="8">
    <source>
        <dbReference type="Proteomes" id="UP000176604"/>
    </source>
</evidence>
<dbReference type="Gene3D" id="3.30.230.10">
    <property type="match status" value="1"/>
</dbReference>
<evidence type="ECO:0000256" key="4">
    <source>
        <dbReference type="RuleBase" id="RU003815"/>
    </source>
</evidence>
<evidence type="ECO:0000313" key="7">
    <source>
        <dbReference type="EMBL" id="OGL79534.1"/>
    </source>
</evidence>
<organism evidence="7 8">
    <name type="scientific">Candidatus Uhrbacteria bacterium RIFCSPHIGHO2_12_FULL_54_23</name>
    <dbReference type="NCBI Taxonomy" id="1802397"/>
    <lineage>
        <taxon>Bacteria</taxon>
        <taxon>Candidatus Uhriibacteriota</taxon>
    </lineage>
</organism>
<dbReference type="PANTHER" id="PTHR21569">
    <property type="entry name" value="RIBOSOMAL PROTEIN S9"/>
    <property type="match status" value="1"/>
</dbReference>
<dbReference type="PROSITE" id="PS00360">
    <property type="entry name" value="RIBOSOMAL_S9"/>
    <property type="match status" value="1"/>
</dbReference>
<proteinExistence type="inferred from homology"/>
<dbReference type="InterPro" id="IPR020568">
    <property type="entry name" value="Ribosomal_Su5_D2-typ_SF"/>
</dbReference>
<dbReference type="GO" id="GO:0003735">
    <property type="term" value="F:structural constituent of ribosome"/>
    <property type="evidence" value="ECO:0007669"/>
    <property type="project" value="InterPro"/>
</dbReference>
<evidence type="ECO:0000256" key="5">
    <source>
        <dbReference type="RuleBase" id="RU003816"/>
    </source>
</evidence>
<reference evidence="7 8" key="1">
    <citation type="journal article" date="2016" name="Nat. Commun.">
        <title>Thousands of microbial genomes shed light on interconnected biogeochemical processes in an aquifer system.</title>
        <authorList>
            <person name="Anantharaman K."/>
            <person name="Brown C.T."/>
            <person name="Hug L.A."/>
            <person name="Sharon I."/>
            <person name="Castelle C.J."/>
            <person name="Probst A.J."/>
            <person name="Thomas B.C."/>
            <person name="Singh A."/>
            <person name="Wilkins M.J."/>
            <person name="Karaoz U."/>
            <person name="Brodie E.L."/>
            <person name="Williams K.H."/>
            <person name="Hubbard S.S."/>
            <person name="Banfield J.F."/>
        </authorList>
    </citation>
    <scope>NUCLEOTIDE SEQUENCE [LARGE SCALE GENOMIC DNA]</scope>
</reference>
<dbReference type="InterPro" id="IPR023035">
    <property type="entry name" value="Ribosomal_uS9_bac/plastid"/>
</dbReference>
<dbReference type="InterPro" id="IPR020574">
    <property type="entry name" value="Ribosomal_uS9_CS"/>
</dbReference>
<feature type="region of interest" description="Disordered" evidence="6">
    <location>
        <begin position="88"/>
        <end position="116"/>
    </location>
</feature>
<dbReference type="GO" id="GO:0003723">
    <property type="term" value="F:RNA binding"/>
    <property type="evidence" value="ECO:0007669"/>
    <property type="project" value="TreeGrafter"/>
</dbReference>
<dbReference type="Proteomes" id="UP000176604">
    <property type="component" value="Unassembled WGS sequence"/>
</dbReference>
<dbReference type="STRING" id="1802397.A3J43_00360"/>
<evidence type="ECO:0000256" key="1">
    <source>
        <dbReference type="ARBA" id="ARBA00005251"/>
    </source>
</evidence>
<dbReference type="GO" id="GO:0022627">
    <property type="term" value="C:cytosolic small ribosomal subunit"/>
    <property type="evidence" value="ECO:0007669"/>
    <property type="project" value="TreeGrafter"/>
</dbReference>
<dbReference type="Pfam" id="PF00380">
    <property type="entry name" value="Ribosomal_S9"/>
    <property type="match status" value="1"/>
</dbReference>
<accession>A0A1F7UP43</accession>
<evidence type="ECO:0000256" key="2">
    <source>
        <dbReference type="ARBA" id="ARBA00022980"/>
    </source>
</evidence>
<dbReference type="AlphaFoldDB" id="A0A1F7UP43"/>
<gene>
    <name evidence="7" type="ORF">A3J43_00360</name>
</gene>
<comment type="caution">
    <text evidence="7">The sequence shown here is derived from an EMBL/GenBank/DDBJ whole genome shotgun (WGS) entry which is preliminary data.</text>
</comment>